<evidence type="ECO:0000256" key="1">
    <source>
        <dbReference type="ARBA" id="ARBA00004370"/>
    </source>
</evidence>
<organism evidence="10 11">
    <name type="scientific">Caulobacter mirabilis</name>
    <dbReference type="NCBI Taxonomy" id="69666"/>
    <lineage>
        <taxon>Bacteria</taxon>
        <taxon>Pseudomonadati</taxon>
        <taxon>Pseudomonadota</taxon>
        <taxon>Alphaproteobacteria</taxon>
        <taxon>Caulobacterales</taxon>
        <taxon>Caulobacteraceae</taxon>
        <taxon>Caulobacter</taxon>
    </lineage>
</organism>
<dbReference type="InterPro" id="IPR004634">
    <property type="entry name" value="Pept_S49_pIV"/>
</dbReference>
<evidence type="ECO:0000256" key="4">
    <source>
        <dbReference type="ARBA" id="ARBA00022801"/>
    </source>
</evidence>
<evidence type="ECO:0000256" key="3">
    <source>
        <dbReference type="ARBA" id="ARBA00022670"/>
    </source>
</evidence>
<dbReference type="Gene3D" id="3.90.226.10">
    <property type="entry name" value="2-enoyl-CoA Hydratase, Chain A, domain 1"/>
    <property type="match status" value="2"/>
</dbReference>
<dbReference type="KEGG" id="cmb:CSW64_05690"/>
<evidence type="ECO:0000256" key="2">
    <source>
        <dbReference type="ARBA" id="ARBA00008683"/>
    </source>
</evidence>
<keyword evidence="11" id="KW-1185">Reference proteome</keyword>
<name>A0A2D2AVA3_9CAUL</name>
<dbReference type="InterPro" id="IPR004635">
    <property type="entry name" value="Pept_S49_SppA"/>
</dbReference>
<dbReference type="Proteomes" id="UP000228945">
    <property type="component" value="Chromosome"/>
</dbReference>
<dbReference type="AlphaFoldDB" id="A0A2D2AVA3"/>
<dbReference type="EMBL" id="CP024201">
    <property type="protein sequence ID" value="ATQ41939.1"/>
    <property type="molecule type" value="Genomic_DNA"/>
</dbReference>
<dbReference type="SUPFAM" id="SSF52096">
    <property type="entry name" value="ClpP/crotonase"/>
    <property type="match status" value="2"/>
</dbReference>
<keyword evidence="4" id="KW-0378">Hydrolase</keyword>
<keyword evidence="8" id="KW-0812">Transmembrane</keyword>
<gene>
    <name evidence="10" type="primary">sppA</name>
    <name evidence="10" type="ORF">CSW64_05690</name>
</gene>
<dbReference type="NCBIfam" id="TIGR00706">
    <property type="entry name" value="SppA_dom"/>
    <property type="match status" value="1"/>
</dbReference>
<keyword evidence="3" id="KW-0645">Protease</keyword>
<feature type="domain" description="Peptidase S49" evidence="9">
    <location>
        <begin position="118"/>
        <end position="269"/>
    </location>
</feature>
<dbReference type="CDD" id="cd07023">
    <property type="entry name" value="S49_Sppa_N_C"/>
    <property type="match status" value="1"/>
</dbReference>
<comment type="subcellular location">
    <subcellularLocation>
        <location evidence="1">Membrane</location>
    </subcellularLocation>
</comment>
<dbReference type="InterPro" id="IPR047272">
    <property type="entry name" value="S49_SppA_C"/>
</dbReference>
<evidence type="ECO:0000313" key="11">
    <source>
        <dbReference type="Proteomes" id="UP000228945"/>
    </source>
</evidence>
<dbReference type="GO" id="GO:0008236">
    <property type="term" value="F:serine-type peptidase activity"/>
    <property type="evidence" value="ECO:0007669"/>
    <property type="project" value="UniProtKB-KW"/>
</dbReference>
<dbReference type="CDD" id="cd07018">
    <property type="entry name" value="S49_SppA_67K_type"/>
    <property type="match status" value="1"/>
</dbReference>
<evidence type="ECO:0000313" key="10">
    <source>
        <dbReference type="EMBL" id="ATQ41939.1"/>
    </source>
</evidence>
<keyword evidence="8" id="KW-1133">Transmembrane helix</keyword>
<dbReference type="OrthoDB" id="9764363at2"/>
<reference evidence="10 11" key="1">
    <citation type="submission" date="2017-10" db="EMBL/GenBank/DDBJ databases">
        <title>Genome sequence of Caulobacter mirabilis FWC38.</title>
        <authorList>
            <person name="Fiebig A."/>
            <person name="Crosson S."/>
        </authorList>
    </citation>
    <scope>NUCLEOTIDE SEQUENCE [LARGE SCALE GENOMIC DNA]</scope>
    <source>
        <strain evidence="10 11">FWC 38</strain>
    </source>
</reference>
<evidence type="ECO:0000256" key="5">
    <source>
        <dbReference type="ARBA" id="ARBA00022825"/>
    </source>
</evidence>
<evidence type="ECO:0000259" key="9">
    <source>
        <dbReference type="Pfam" id="PF01343"/>
    </source>
</evidence>
<comment type="similarity">
    <text evidence="2">Belongs to the peptidase S49 family.</text>
</comment>
<dbReference type="InterPro" id="IPR002142">
    <property type="entry name" value="Peptidase_S49"/>
</dbReference>
<accession>A0A2D2AVA3</accession>
<dbReference type="PANTHER" id="PTHR33209:SF1">
    <property type="entry name" value="PEPTIDASE S49 DOMAIN-CONTAINING PROTEIN"/>
    <property type="match status" value="1"/>
</dbReference>
<evidence type="ECO:0000256" key="7">
    <source>
        <dbReference type="PIRSR" id="PIRSR001217-1"/>
    </source>
</evidence>
<feature type="domain" description="Peptidase S49" evidence="9">
    <location>
        <begin position="373"/>
        <end position="526"/>
    </location>
</feature>
<keyword evidence="6 8" id="KW-0472">Membrane</keyword>
<keyword evidence="5" id="KW-0720">Serine protease</keyword>
<dbReference type="Pfam" id="PF01343">
    <property type="entry name" value="Peptidase_S49"/>
    <property type="match status" value="2"/>
</dbReference>
<sequence length="596" mass="63735">MKQFLLTMAGVFAGLLLFFVVIPIVLIGALIGAASKPNDTTPAQAVLQLDLRGGMTDQELQNPFAAFGGGSGLSVISVVETLRHAETDAKVKAVFVRLPEGGMAPAAADELRQAFLHFRKSGKPIWAHSQGLYPSGVVSSTYMLGASADQLWMQPDSAFQATGFASEEVFFKRFFDRYGVKADFEQRQEYKNAVNPYLYSDYTPAHREASLSWMTSIYRTAVLTAAVDRKKEPIAFTRTFEAGPYSAQEAKEKGLIDGVGQVRETADALLAKAGKKAELVDFQNYMGRVRAGQMASGSGQAVAVIGAEGPIMTGTGGNASPFGGDQTVWSDDVSDSFYDAIKDKDVKAIVFRVSSPGGSDTASEQILSAVRAAKAAGKPVVVSMGTYAASGGYWISSDASAIVAQPTTLTGSIGVYGGKFVLGEALGRFGIDVRQTAVGGEYASAFNMGEGFNQAQRASFAGWMDRIYEGFVRRVAEGRKLPPEQVREIAKGRVWTGVQARQLKLVDQIGGYYDAVDKAKELAKLKGDVRIKHMGGPRSPFEVFEKLFGVSSSSAQALAATATLLNDPQLAAVREEMRAARLRDRGAMVLAPTPIP</sequence>
<dbReference type="RefSeq" id="WP_099621195.1">
    <property type="nucleotide sequence ID" value="NZ_CP024201.1"/>
</dbReference>
<dbReference type="PANTHER" id="PTHR33209">
    <property type="entry name" value="PROTEASE 4"/>
    <property type="match status" value="1"/>
</dbReference>
<evidence type="ECO:0000256" key="6">
    <source>
        <dbReference type="ARBA" id="ARBA00023136"/>
    </source>
</evidence>
<feature type="transmembrane region" description="Helical" evidence="8">
    <location>
        <begin position="12"/>
        <end position="34"/>
    </location>
</feature>
<feature type="active site" description="Nucleophile" evidence="7">
    <location>
        <position position="390"/>
    </location>
</feature>
<protein>
    <submittedName>
        <fullName evidence="10">Signal peptide peptidase SppA</fullName>
    </submittedName>
</protein>
<dbReference type="GO" id="GO:0006465">
    <property type="term" value="P:signal peptide processing"/>
    <property type="evidence" value="ECO:0007669"/>
    <property type="project" value="InterPro"/>
</dbReference>
<dbReference type="InterPro" id="IPR047217">
    <property type="entry name" value="S49_SppA_67K_type_N"/>
</dbReference>
<evidence type="ECO:0000256" key="8">
    <source>
        <dbReference type="SAM" id="Phobius"/>
    </source>
</evidence>
<dbReference type="GO" id="GO:0016020">
    <property type="term" value="C:membrane"/>
    <property type="evidence" value="ECO:0007669"/>
    <property type="project" value="UniProtKB-SubCell"/>
</dbReference>
<dbReference type="Gene3D" id="6.20.330.10">
    <property type="match status" value="2"/>
</dbReference>
<feature type="active site" description="Proton donor/acceptor" evidence="7">
    <location>
        <position position="191"/>
    </location>
</feature>
<dbReference type="PIRSF" id="PIRSF001217">
    <property type="entry name" value="Protease_4_SppA"/>
    <property type="match status" value="1"/>
</dbReference>
<dbReference type="InterPro" id="IPR029045">
    <property type="entry name" value="ClpP/crotonase-like_dom_sf"/>
</dbReference>
<proteinExistence type="inferred from homology"/>